<dbReference type="EMBL" id="ML769813">
    <property type="protein sequence ID" value="KAE9387249.1"/>
    <property type="molecule type" value="Genomic_DNA"/>
</dbReference>
<gene>
    <name evidence="1" type="ORF">BT96DRAFT_948509</name>
</gene>
<organism evidence="1 2">
    <name type="scientific">Gymnopus androsaceus JB14</name>
    <dbReference type="NCBI Taxonomy" id="1447944"/>
    <lineage>
        <taxon>Eukaryota</taxon>
        <taxon>Fungi</taxon>
        <taxon>Dikarya</taxon>
        <taxon>Basidiomycota</taxon>
        <taxon>Agaricomycotina</taxon>
        <taxon>Agaricomycetes</taxon>
        <taxon>Agaricomycetidae</taxon>
        <taxon>Agaricales</taxon>
        <taxon>Marasmiineae</taxon>
        <taxon>Omphalotaceae</taxon>
        <taxon>Gymnopus</taxon>
    </lineage>
</organism>
<proteinExistence type="predicted"/>
<protein>
    <submittedName>
        <fullName evidence="1">Uncharacterized protein</fullName>
    </submittedName>
</protein>
<keyword evidence="2" id="KW-1185">Reference proteome</keyword>
<evidence type="ECO:0000313" key="2">
    <source>
        <dbReference type="Proteomes" id="UP000799118"/>
    </source>
</evidence>
<dbReference type="Proteomes" id="UP000799118">
    <property type="component" value="Unassembled WGS sequence"/>
</dbReference>
<accession>A0A6A4GNA4</accession>
<evidence type="ECO:0000313" key="1">
    <source>
        <dbReference type="EMBL" id="KAE9387249.1"/>
    </source>
</evidence>
<dbReference type="AlphaFoldDB" id="A0A6A4GNA4"/>
<reference evidence="1" key="1">
    <citation type="journal article" date="2019" name="Environ. Microbiol.">
        <title>Fungal ecological strategies reflected in gene transcription - a case study of two litter decomposers.</title>
        <authorList>
            <person name="Barbi F."/>
            <person name="Kohler A."/>
            <person name="Barry K."/>
            <person name="Baskaran P."/>
            <person name="Daum C."/>
            <person name="Fauchery L."/>
            <person name="Ihrmark K."/>
            <person name="Kuo A."/>
            <person name="LaButti K."/>
            <person name="Lipzen A."/>
            <person name="Morin E."/>
            <person name="Grigoriev I.V."/>
            <person name="Henrissat B."/>
            <person name="Lindahl B."/>
            <person name="Martin F."/>
        </authorList>
    </citation>
    <scope>NUCLEOTIDE SEQUENCE</scope>
    <source>
        <strain evidence="1">JB14</strain>
    </source>
</reference>
<sequence>MQEWFSEEWKVVTMAMQDRVLGRGVKYQLGLQKERLCRLFVTWECTIVGVTSTEGLPEWGPSVDEVVGARGIHVLGSGIDVAEDGDYDLEFEHEVDGLLVEHLDSLTISEDYQAMQNNLNWIMYWMLNLMRLLRV</sequence>
<name>A0A6A4GNA4_9AGAR</name>